<keyword evidence="1" id="KW-1133">Transmembrane helix</keyword>
<dbReference type="AlphaFoldDB" id="A0A1F6AA49"/>
<evidence type="ECO:0008006" key="4">
    <source>
        <dbReference type="Google" id="ProtNLM"/>
    </source>
</evidence>
<keyword evidence="1" id="KW-0472">Membrane</keyword>
<dbReference type="Proteomes" id="UP000177092">
    <property type="component" value="Unassembled WGS sequence"/>
</dbReference>
<feature type="transmembrane region" description="Helical" evidence="1">
    <location>
        <begin position="110"/>
        <end position="132"/>
    </location>
</feature>
<feature type="transmembrane region" description="Helical" evidence="1">
    <location>
        <begin position="81"/>
        <end position="103"/>
    </location>
</feature>
<dbReference type="STRING" id="1798384.A3D03_02525"/>
<feature type="transmembrane region" description="Helical" evidence="1">
    <location>
        <begin position="138"/>
        <end position="156"/>
    </location>
</feature>
<feature type="transmembrane region" description="Helical" evidence="1">
    <location>
        <begin position="276"/>
        <end position="300"/>
    </location>
</feature>
<feature type="transmembrane region" description="Helical" evidence="1">
    <location>
        <begin position="372"/>
        <end position="390"/>
    </location>
</feature>
<protein>
    <recommendedName>
        <fullName evidence="4">Glycosyltransferase RgtA/B/C/D-like domain-containing protein</fullName>
    </recommendedName>
</protein>
<proteinExistence type="predicted"/>
<reference evidence="2 3" key="1">
    <citation type="journal article" date="2016" name="Nat. Commun.">
        <title>Thousands of microbial genomes shed light on interconnected biogeochemical processes in an aquifer system.</title>
        <authorList>
            <person name="Anantharaman K."/>
            <person name="Brown C.T."/>
            <person name="Hug L.A."/>
            <person name="Sharon I."/>
            <person name="Castelle C.J."/>
            <person name="Probst A.J."/>
            <person name="Thomas B.C."/>
            <person name="Singh A."/>
            <person name="Wilkins M.J."/>
            <person name="Karaoz U."/>
            <person name="Brodie E.L."/>
            <person name="Williams K.H."/>
            <person name="Hubbard S.S."/>
            <person name="Banfield J.F."/>
        </authorList>
    </citation>
    <scope>NUCLEOTIDE SEQUENCE [LARGE SCALE GENOMIC DNA]</scope>
</reference>
<dbReference type="EMBL" id="MFJN01000020">
    <property type="protein sequence ID" value="OGG21568.1"/>
    <property type="molecule type" value="Genomic_DNA"/>
</dbReference>
<organism evidence="2 3">
    <name type="scientific">Candidatus Gottesmanbacteria bacterium RIFCSPHIGHO2_02_FULL_40_13</name>
    <dbReference type="NCBI Taxonomy" id="1798384"/>
    <lineage>
        <taxon>Bacteria</taxon>
        <taxon>Candidatus Gottesmaniibacteriota</taxon>
    </lineage>
</organism>
<feature type="transmembrane region" description="Helical" evidence="1">
    <location>
        <begin position="335"/>
        <end position="352"/>
    </location>
</feature>
<comment type="caution">
    <text evidence="2">The sequence shown here is derived from an EMBL/GenBank/DDBJ whole genome shotgun (WGS) entry which is preliminary data.</text>
</comment>
<accession>A0A1F6AA49</accession>
<feature type="transmembrane region" description="Helical" evidence="1">
    <location>
        <begin position="306"/>
        <end position="328"/>
    </location>
</feature>
<gene>
    <name evidence="2" type="ORF">A3D03_02525</name>
</gene>
<feature type="transmembrane region" description="Helical" evidence="1">
    <location>
        <begin position="198"/>
        <end position="220"/>
    </location>
</feature>
<evidence type="ECO:0000313" key="3">
    <source>
        <dbReference type="Proteomes" id="UP000177092"/>
    </source>
</evidence>
<feature type="transmembrane region" description="Helical" evidence="1">
    <location>
        <begin position="168"/>
        <end position="192"/>
    </location>
</feature>
<evidence type="ECO:0000313" key="2">
    <source>
        <dbReference type="EMBL" id="OGG21568.1"/>
    </source>
</evidence>
<name>A0A1F6AA49_9BACT</name>
<sequence length="456" mass="54963">MFNWKIFILLFLTVLASLYLYKDSFSAYFFQDDWFTFSISKASNLKEFIRFFIPRTDVIYYRPLGMQVMFYFMKSIFGLNYIWYHLIIVFTHIFNIILVYYLFKLILNNYFTALLISFMYAISTIHFIPFYWFSTYPFILGPAFLFLSCIFFILSLKTHRKIFISLIFYILGLLTYEIVIITPLIFMLYLSFQKISKIHYIRVLPYLFLGGLLFAIRFIYYHPPSTGNYVLQADYHLLSNLKTYLLWSFNWSEILTEQMTSLFRFNFRIMNYYPSLANLSVALFIFTIIIYFIIPFIIILREKDKSLFNIIIFGIGWFLIGLLPVLFFSKHKYPYYLPISILGLFMIIAYLLTKLFNQHIPIRNQLNFKYLYLFLFLLSYFYQAIITYNFNSLIHWAPRRALISEKLVKRFLEEKKLDSDKKVFYVQNTPENKLALNDQDALKIVFNDVRIVTVYD</sequence>
<keyword evidence="1" id="KW-0812">Transmembrane</keyword>
<evidence type="ECO:0000256" key="1">
    <source>
        <dbReference type="SAM" id="Phobius"/>
    </source>
</evidence>